<dbReference type="InterPro" id="IPR021109">
    <property type="entry name" value="Peptidase_aspartic_dom_sf"/>
</dbReference>
<dbReference type="PROSITE" id="PS51767">
    <property type="entry name" value="PEPTIDASE_A1"/>
    <property type="match status" value="1"/>
</dbReference>
<feature type="region of interest" description="Disordered" evidence="1">
    <location>
        <begin position="473"/>
        <end position="496"/>
    </location>
</feature>
<feature type="transmembrane region" description="Helical" evidence="2">
    <location>
        <begin position="502"/>
        <end position="523"/>
    </location>
</feature>
<dbReference type="GO" id="GO:0006508">
    <property type="term" value="P:proteolysis"/>
    <property type="evidence" value="ECO:0007669"/>
    <property type="project" value="UniProtKB-KW"/>
</dbReference>
<dbReference type="AlphaFoldDB" id="A0AB34FWR3"/>
<keyword evidence="5" id="KW-1185">Reference proteome</keyword>
<dbReference type="Pfam" id="PF00026">
    <property type="entry name" value="Asp"/>
    <property type="match status" value="1"/>
</dbReference>
<gene>
    <name evidence="4" type="ORF">O9K51_03971</name>
</gene>
<dbReference type="InterPro" id="IPR033121">
    <property type="entry name" value="PEPTIDASE_A1"/>
</dbReference>
<dbReference type="Gene3D" id="2.40.70.10">
    <property type="entry name" value="Acid Proteases"/>
    <property type="match status" value="1"/>
</dbReference>
<keyword evidence="2" id="KW-0472">Membrane</keyword>
<dbReference type="SUPFAM" id="SSF50630">
    <property type="entry name" value="Acid proteases"/>
    <property type="match status" value="1"/>
</dbReference>
<evidence type="ECO:0000313" key="4">
    <source>
        <dbReference type="EMBL" id="KAJ6442796.1"/>
    </source>
</evidence>
<accession>A0AB34FWR3</accession>
<proteinExistence type="predicted"/>
<keyword evidence="4" id="KW-0378">Hydrolase</keyword>
<sequence length="607" mass="64741">MIIQPLFIQSNLIGALLQPSGMAPGCMTDLLIIFIVAASIVLADPSPKAAIWHGAPIGPDGPWNAVEVKIGSPGSTVALFPGRKFQSYVITSDYCAFNASISHCGAGTYSKDDAIQSNLAGIMYKPDAQSFLAGALVKGNRTSMFVDTVDLGCDDCVVVNSTLSLLESQMIAYPGGSWYPIFAGCLSLGAEAVNQTYTLGDAPAINASVIPWYLLQHDSTPSSSFGLHIGSAASSASMSGSLLYGGYDRNRVVGDVLGIDGAFTDTILLKDIGIRVIKGTSPFGFTLKESLLAAGNISLSSGLQVRLDACSPYLTLPKSTCDEIAANLPLLYNSSLGLYLWNTTNPQYQQIVRSASALSFTFSHGNKELTINVPFQHLNLTLVSPLADEPTPYFPCSTGGTGSYVLGRAFFQDAFMGANWETKRWWLAQASGPKLQSESNIVSVLRSDIGIYSGSGDWASSWDGIWTDLKLQGTNNTGPNSAEPNNSTTESQEHGLSTGARVGVGVGSALGALVLAAMAFLVWRWRSQKRKQEVAVHDRDTFHESLPDPGAKETTVLGFQFSEPAEVVGTMVSGHIWDQSELAGDERYPTSRGQRNLPYDGEVQELP</sequence>
<keyword evidence="2" id="KW-1133">Transmembrane helix</keyword>
<reference evidence="4" key="1">
    <citation type="submission" date="2023-01" db="EMBL/GenBank/DDBJ databases">
        <title>The growth and conidiation of Purpureocillium lavendulum are regulated by nitrogen source and histone H3K14 acetylation.</title>
        <authorList>
            <person name="Tang P."/>
            <person name="Han J."/>
            <person name="Zhang C."/>
            <person name="Tang P."/>
            <person name="Qi F."/>
            <person name="Zhang K."/>
            <person name="Liang L."/>
        </authorList>
    </citation>
    <scope>NUCLEOTIDE SEQUENCE</scope>
    <source>
        <strain evidence="4">YMF1.00683</strain>
    </source>
</reference>
<protein>
    <submittedName>
        <fullName evidence="4">Eukaryotic aspartyl protease</fullName>
    </submittedName>
</protein>
<evidence type="ECO:0000259" key="3">
    <source>
        <dbReference type="PROSITE" id="PS51767"/>
    </source>
</evidence>
<dbReference type="Proteomes" id="UP001163105">
    <property type="component" value="Unassembled WGS sequence"/>
</dbReference>
<name>A0AB34FWR3_9HYPO</name>
<dbReference type="EMBL" id="JAQHRD010000003">
    <property type="protein sequence ID" value="KAJ6442796.1"/>
    <property type="molecule type" value="Genomic_DNA"/>
</dbReference>
<dbReference type="GO" id="GO:0008233">
    <property type="term" value="F:peptidase activity"/>
    <property type="evidence" value="ECO:0007669"/>
    <property type="project" value="UniProtKB-KW"/>
</dbReference>
<evidence type="ECO:0000256" key="1">
    <source>
        <dbReference type="SAM" id="MobiDB-lite"/>
    </source>
</evidence>
<evidence type="ECO:0000313" key="5">
    <source>
        <dbReference type="Proteomes" id="UP001163105"/>
    </source>
</evidence>
<organism evidence="4 5">
    <name type="scientific">Purpureocillium lavendulum</name>
    <dbReference type="NCBI Taxonomy" id="1247861"/>
    <lineage>
        <taxon>Eukaryota</taxon>
        <taxon>Fungi</taxon>
        <taxon>Dikarya</taxon>
        <taxon>Ascomycota</taxon>
        <taxon>Pezizomycotina</taxon>
        <taxon>Sordariomycetes</taxon>
        <taxon>Hypocreomycetidae</taxon>
        <taxon>Hypocreales</taxon>
        <taxon>Ophiocordycipitaceae</taxon>
        <taxon>Purpureocillium</taxon>
    </lineage>
</organism>
<feature type="region of interest" description="Disordered" evidence="1">
    <location>
        <begin position="583"/>
        <end position="607"/>
    </location>
</feature>
<comment type="caution">
    <text evidence="4">The sequence shown here is derived from an EMBL/GenBank/DDBJ whole genome shotgun (WGS) entry which is preliminary data.</text>
</comment>
<feature type="domain" description="Peptidase A1" evidence="3">
    <location>
        <begin position="64"/>
        <end position="428"/>
    </location>
</feature>
<keyword evidence="2" id="KW-0812">Transmembrane</keyword>
<feature type="compositionally biased region" description="Polar residues" evidence="1">
    <location>
        <begin position="473"/>
        <end position="490"/>
    </location>
</feature>
<keyword evidence="4" id="KW-0645">Protease</keyword>
<evidence type="ECO:0000256" key="2">
    <source>
        <dbReference type="SAM" id="Phobius"/>
    </source>
</evidence>